<protein>
    <submittedName>
        <fullName evidence="2">Uncharacterized protein</fullName>
    </submittedName>
</protein>
<organism evidence="2 3">
    <name type="scientific">Beauveria bassiana</name>
    <name type="common">White muscardine disease fungus</name>
    <name type="synonym">Tritirachium shiotae</name>
    <dbReference type="NCBI Taxonomy" id="176275"/>
    <lineage>
        <taxon>Eukaryota</taxon>
        <taxon>Fungi</taxon>
        <taxon>Dikarya</taxon>
        <taxon>Ascomycota</taxon>
        <taxon>Pezizomycotina</taxon>
        <taxon>Sordariomycetes</taxon>
        <taxon>Hypocreomycetidae</taxon>
        <taxon>Hypocreales</taxon>
        <taxon>Cordycipitaceae</taxon>
        <taxon>Beauveria</taxon>
    </lineage>
</organism>
<feature type="region of interest" description="Disordered" evidence="1">
    <location>
        <begin position="25"/>
        <end position="60"/>
    </location>
</feature>
<sequence length="72" mass="7833">MTGEMEALSDTASEVALIPRKTLGKRSGLGSKLGLQKRNSDATTTEQNKTQQPVPRWDPSWTAQYTAIANAK</sequence>
<dbReference type="Proteomes" id="UP000237441">
    <property type="component" value="Unassembled WGS sequence"/>
</dbReference>
<feature type="compositionally biased region" description="Polar residues" evidence="1">
    <location>
        <begin position="41"/>
        <end position="53"/>
    </location>
</feature>
<dbReference type="AlphaFoldDB" id="A0A2S7Y1X9"/>
<feature type="compositionally biased region" description="Low complexity" evidence="1">
    <location>
        <begin position="25"/>
        <end position="37"/>
    </location>
</feature>
<dbReference type="EMBL" id="JRHA01000002">
    <property type="protein sequence ID" value="PQK10138.1"/>
    <property type="molecule type" value="Genomic_DNA"/>
</dbReference>
<proteinExistence type="predicted"/>
<evidence type="ECO:0000313" key="2">
    <source>
        <dbReference type="EMBL" id="PQK10138.1"/>
    </source>
</evidence>
<name>A0A2S7Y1X9_BEABA</name>
<evidence type="ECO:0000313" key="3">
    <source>
        <dbReference type="Proteomes" id="UP000237441"/>
    </source>
</evidence>
<reference evidence="2 3" key="1">
    <citation type="submission" date="2016-07" db="EMBL/GenBank/DDBJ databases">
        <title>Comparative genomics of the entomopathogenic fungus Beauveria bassiana.</title>
        <authorList>
            <person name="Valero Jimenez C.A."/>
            <person name="Zwaan B.J."/>
            <person name="Van Kan J.A."/>
            <person name="Takken W."/>
            <person name="Debets A.J."/>
            <person name="Schoustra S.E."/>
            <person name="Koenraadt C.J."/>
        </authorList>
    </citation>
    <scope>NUCLEOTIDE SEQUENCE [LARGE SCALE GENOMIC DNA]</scope>
    <source>
        <strain evidence="2 3">ARSEF 8028</strain>
    </source>
</reference>
<accession>A0A2S7Y1X9</accession>
<evidence type="ECO:0000256" key="1">
    <source>
        <dbReference type="SAM" id="MobiDB-lite"/>
    </source>
</evidence>
<gene>
    <name evidence="2" type="ORF">BB8028_0002g04620</name>
</gene>
<comment type="caution">
    <text evidence="2">The sequence shown here is derived from an EMBL/GenBank/DDBJ whole genome shotgun (WGS) entry which is preliminary data.</text>
</comment>